<accession>A0ABT4VVT5</accession>
<dbReference type="Proteomes" id="UP001148313">
    <property type="component" value="Unassembled WGS sequence"/>
</dbReference>
<name>A0ABT4VVT5_9HYPH</name>
<dbReference type="Pfam" id="PF01124">
    <property type="entry name" value="MAPEG"/>
    <property type="match status" value="1"/>
</dbReference>
<dbReference type="Gene3D" id="1.20.120.550">
    <property type="entry name" value="Membrane associated eicosanoid/glutathione metabolism-like domain"/>
    <property type="match status" value="1"/>
</dbReference>
<sequence length="128" mass="13708">MPLEITGIYASLLAIVMIVLSVRVSMLRAQSDIPMLHGENIQLAEWVRRHGNFTENAPMGLILMGIVEAFGASFLLLNVIGGTLLVGRIVHPFGIAAKDENKLARGAGALLTAISMLICVVFILVNAL</sequence>
<evidence type="ECO:0000256" key="4">
    <source>
        <dbReference type="ARBA" id="ARBA00023136"/>
    </source>
</evidence>
<dbReference type="RefSeq" id="WP_271092704.1">
    <property type="nucleotide sequence ID" value="NZ_JAPJZH010000034.1"/>
</dbReference>
<keyword evidence="4 5" id="KW-0472">Membrane</keyword>
<organism evidence="6 7">
    <name type="scientific">Hoeflea poritis</name>
    <dbReference type="NCBI Taxonomy" id="2993659"/>
    <lineage>
        <taxon>Bacteria</taxon>
        <taxon>Pseudomonadati</taxon>
        <taxon>Pseudomonadota</taxon>
        <taxon>Alphaproteobacteria</taxon>
        <taxon>Hyphomicrobiales</taxon>
        <taxon>Rhizobiaceae</taxon>
        <taxon>Hoeflea</taxon>
    </lineage>
</organism>
<gene>
    <name evidence="6" type="ORF">OOZ53_25970</name>
</gene>
<dbReference type="SUPFAM" id="SSF161084">
    <property type="entry name" value="MAPEG domain-like"/>
    <property type="match status" value="1"/>
</dbReference>
<keyword evidence="7" id="KW-1185">Reference proteome</keyword>
<evidence type="ECO:0000256" key="2">
    <source>
        <dbReference type="ARBA" id="ARBA00022692"/>
    </source>
</evidence>
<dbReference type="InterPro" id="IPR001129">
    <property type="entry name" value="Membr-assoc_MAPEG"/>
</dbReference>
<evidence type="ECO:0000256" key="1">
    <source>
        <dbReference type="ARBA" id="ARBA00004370"/>
    </source>
</evidence>
<dbReference type="PANTHER" id="PTHR35814">
    <property type="match status" value="1"/>
</dbReference>
<keyword evidence="3 5" id="KW-1133">Transmembrane helix</keyword>
<dbReference type="EMBL" id="JAPJZH010000034">
    <property type="protein sequence ID" value="MDA4848825.1"/>
    <property type="molecule type" value="Genomic_DNA"/>
</dbReference>
<dbReference type="PANTHER" id="PTHR35814:SF1">
    <property type="entry name" value="GLUTATHIONE S-TRANSFERASE-RELATED"/>
    <property type="match status" value="1"/>
</dbReference>
<dbReference type="InterPro" id="IPR023352">
    <property type="entry name" value="MAPEG-like_dom_sf"/>
</dbReference>
<evidence type="ECO:0000256" key="5">
    <source>
        <dbReference type="SAM" id="Phobius"/>
    </source>
</evidence>
<reference evidence="6" key="1">
    <citation type="submission" date="2022-11" db="EMBL/GenBank/DDBJ databases">
        <title>Hoeflea poritis sp. nov., isolated from scleractinian coral Porites lutea.</title>
        <authorList>
            <person name="Zhang G."/>
            <person name="Wei Q."/>
            <person name="Cai L."/>
        </authorList>
    </citation>
    <scope>NUCLEOTIDE SEQUENCE</scope>
    <source>
        <strain evidence="6">E7-10</strain>
    </source>
</reference>
<comment type="caution">
    <text evidence="6">The sequence shown here is derived from an EMBL/GenBank/DDBJ whole genome shotgun (WGS) entry which is preliminary data.</text>
</comment>
<feature type="transmembrane region" description="Helical" evidence="5">
    <location>
        <begin position="107"/>
        <end position="125"/>
    </location>
</feature>
<feature type="transmembrane region" description="Helical" evidence="5">
    <location>
        <begin position="61"/>
        <end position="86"/>
    </location>
</feature>
<protein>
    <submittedName>
        <fullName evidence="6">MAPEG family protein</fullName>
    </submittedName>
</protein>
<evidence type="ECO:0000313" key="6">
    <source>
        <dbReference type="EMBL" id="MDA4848825.1"/>
    </source>
</evidence>
<feature type="transmembrane region" description="Helical" evidence="5">
    <location>
        <begin position="7"/>
        <end position="26"/>
    </location>
</feature>
<evidence type="ECO:0000313" key="7">
    <source>
        <dbReference type="Proteomes" id="UP001148313"/>
    </source>
</evidence>
<keyword evidence="2 5" id="KW-0812">Transmembrane</keyword>
<comment type="subcellular location">
    <subcellularLocation>
        <location evidence="1">Membrane</location>
    </subcellularLocation>
</comment>
<evidence type="ECO:0000256" key="3">
    <source>
        <dbReference type="ARBA" id="ARBA00022989"/>
    </source>
</evidence>
<proteinExistence type="predicted"/>